<dbReference type="PRINTS" id="PR00837">
    <property type="entry name" value="V5TPXLIKE"/>
</dbReference>
<organism evidence="2 3">
    <name type="scientific">Strongyloides ratti</name>
    <name type="common">Parasitic roundworm</name>
    <dbReference type="NCBI Taxonomy" id="34506"/>
    <lineage>
        <taxon>Eukaryota</taxon>
        <taxon>Metazoa</taxon>
        <taxon>Ecdysozoa</taxon>
        <taxon>Nematoda</taxon>
        <taxon>Chromadorea</taxon>
        <taxon>Rhabditida</taxon>
        <taxon>Tylenchina</taxon>
        <taxon>Panagrolaimomorpha</taxon>
        <taxon>Strongyloidoidea</taxon>
        <taxon>Strongyloididae</taxon>
        <taxon>Strongyloides</taxon>
    </lineage>
</organism>
<accession>A0A8L9MPY7</accession>
<evidence type="ECO:0000313" key="2">
    <source>
        <dbReference type="Proteomes" id="UP000035682"/>
    </source>
</evidence>
<proteinExistence type="predicted"/>
<dbReference type="SUPFAM" id="SSF55797">
    <property type="entry name" value="PR-1-like"/>
    <property type="match status" value="1"/>
</dbReference>
<dbReference type="Pfam" id="PF00188">
    <property type="entry name" value="CAP"/>
    <property type="match status" value="1"/>
</dbReference>
<dbReference type="FunFam" id="3.40.33.10:FF:000010">
    <property type="entry name" value="Predicted protein"/>
    <property type="match status" value="1"/>
</dbReference>
<protein>
    <submittedName>
        <fullName evidence="3">SCP domain-containing protein</fullName>
    </submittedName>
</protein>
<dbReference type="InterPro" id="IPR035940">
    <property type="entry name" value="CAP_sf"/>
</dbReference>
<dbReference type="CDD" id="cd05382">
    <property type="entry name" value="CAP_GAPR1-like"/>
    <property type="match status" value="1"/>
</dbReference>
<keyword evidence="2" id="KW-1185">Reference proteome</keyword>
<dbReference type="Proteomes" id="UP000035682">
    <property type="component" value="Unplaced"/>
</dbReference>
<sequence length="149" mass="17296">MEVSEIEKFRNVMLQKINEYRKRHQAEPLILDAEINKYAQEWAEKLVRKNGLAHRPNNLYGENIAMIGGPELLHSIDLWYNEVEQYDYNSSDTNFKTLHFTQLVWKSTKKIGIGIGKDPASSKHIIVANFDPKGNILRKFKENVLPSIN</sequence>
<dbReference type="InterPro" id="IPR034113">
    <property type="entry name" value="SCP_GAPR1-like"/>
</dbReference>
<reference evidence="3" key="2">
    <citation type="submission" date="2022-04" db="UniProtKB">
        <authorList>
            <consortium name="WormBaseParasite"/>
        </authorList>
    </citation>
    <scope>IDENTIFICATION</scope>
</reference>
<dbReference type="SMART" id="SM00198">
    <property type="entry name" value="SCP"/>
    <property type="match status" value="1"/>
</dbReference>
<dbReference type="AlphaFoldDB" id="A0A8L9MPY7"/>
<dbReference type="InterPro" id="IPR014044">
    <property type="entry name" value="CAP_dom"/>
</dbReference>
<dbReference type="InterPro" id="IPR001283">
    <property type="entry name" value="CRISP-related"/>
</dbReference>
<dbReference type="PANTHER" id="PTHR10334">
    <property type="entry name" value="CYSTEINE-RICH SECRETORY PROTEIN-RELATED"/>
    <property type="match status" value="1"/>
</dbReference>
<dbReference type="WBParaSite" id="SRAE_1000108700.1">
    <property type="protein sequence ID" value="SRAE_1000108700.1"/>
    <property type="gene ID" value="WBGene00257689"/>
</dbReference>
<dbReference type="Gene3D" id="3.40.33.10">
    <property type="entry name" value="CAP"/>
    <property type="match status" value="1"/>
</dbReference>
<reference evidence="2 3" key="1">
    <citation type="submission" date="2014-09" db="EMBL/GenBank/DDBJ databases">
        <authorList>
            <person name="Martin A.A."/>
        </authorList>
    </citation>
    <scope>NUCLEOTIDE SEQUENCE</scope>
    <source>
        <strain evidence="2 3">ED321</strain>
    </source>
</reference>
<evidence type="ECO:0000259" key="1">
    <source>
        <dbReference type="SMART" id="SM00198"/>
    </source>
</evidence>
<feature type="domain" description="SCP" evidence="1">
    <location>
        <begin position="8"/>
        <end position="138"/>
    </location>
</feature>
<name>A0A8L9MPY7_STRRB</name>
<evidence type="ECO:0000313" key="3">
    <source>
        <dbReference type="WBParaSite" id="SRAE_1000108700.1"/>
    </source>
</evidence>